<name>A0A6L2J8A9_TANCI</name>
<evidence type="ECO:0000313" key="1">
    <source>
        <dbReference type="EMBL" id="GEU33161.1"/>
    </source>
</evidence>
<sequence length="129" mass="14382">MEKTYHVTFSEDDEAITKSSTKGDEINFNENISFSDDEFLVPRSKVSPSSDKDDYFSYVPAFDPISTNNITIHDTVISTNTPTLQDINLSDKSSNFLIADDHPIHQEPNVSDLAVNSEPAETHIDISKS</sequence>
<organism evidence="1">
    <name type="scientific">Tanacetum cinerariifolium</name>
    <name type="common">Dalmatian daisy</name>
    <name type="synonym">Chrysanthemum cinerariifolium</name>
    <dbReference type="NCBI Taxonomy" id="118510"/>
    <lineage>
        <taxon>Eukaryota</taxon>
        <taxon>Viridiplantae</taxon>
        <taxon>Streptophyta</taxon>
        <taxon>Embryophyta</taxon>
        <taxon>Tracheophyta</taxon>
        <taxon>Spermatophyta</taxon>
        <taxon>Magnoliopsida</taxon>
        <taxon>eudicotyledons</taxon>
        <taxon>Gunneridae</taxon>
        <taxon>Pentapetalae</taxon>
        <taxon>asterids</taxon>
        <taxon>campanulids</taxon>
        <taxon>Asterales</taxon>
        <taxon>Asteraceae</taxon>
        <taxon>Asteroideae</taxon>
        <taxon>Anthemideae</taxon>
        <taxon>Anthemidinae</taxon>
        <taxon>Tanacetum</taxon>
    </lineage>
</organism>
<dbReference type="EMBL" id="BKCJ010000433">
    <property type="protein sequence ID" value="GEU33161.1"/>
    <property type="molecule type" value="Genomic_DNA"/>
</dbReference>
<dbReference type="AlphaFoldDB" id="A0A6L2J8A9"/>
<reference evidence="1" key="1">
    <citation type="journal article" date="2019" name="Sci. Rep.">
        <title>Draft genome of Tanacetum cinerariifolium, the natural source of mosquito coil.</title>
        <authorList>
            <person name="Yamashiro T."/>
            <person name="Shiraishi A."/>
            <person name="Satake H."/>
            <person name="Nakayama K."/>
        </authorList>
    </citation>
    <scope>NUCLEOTIDE SEQUENCE</scope>
</reference>
<protein>
    <submittedName>
        <fullName evidence="1">Uncharacterized protein</fullName>
    </submittedName>
</protein>
<accession>A0A6L2J8A9</accession>
<gene>
    <name evidence="1" type="ORF">Tci_005139</name>
</gene>
<proteinExistence type="predicted"/>
<comment type="caution">
    <text evidence="1">The sequence shown here is derived from an EMBL/GenBank/DDBJ whole genome shotgun (WGS) entry which is preliminary data.</text>
</comment>